<comment type="caution">
    <text evidence="2">The sequence shown here is derived from an EMBL/GenBank/DDBJ whole genome shotgun (WGS) entry which is preliminary data.</text>
</comment>
<evidence type="ECO:0000313" key="3">
    <source>
        <dbReference type="Proteomes" id="UP001597036"/>
    </source>
</evidence>
<evidence type="ECO:0000256" key="1">
    <source>
        <dbReference type="SAM" id="Coils"/>
    </source>
</evidence>
<keyword evidence="3" id="KW-1185">Reference proteome</keyword>
<keyword evidence="1" id="KW-0175">Coiled coil</keyword>
<proteinExistence type="predicted"/>
<reference evidence="3" key="1">
    <citation type="journal article" date="2019" name="Int. J. Syst. Evol. Microbiol.">
        <title>The Global Catalogue of Microorganisms (GCM) 10K type strain sequencing project: providing services to taxonomists for standard genome sequencing and annotation.</title>
        <authorList>
            <consortium name="The Broad Institute Genomics Platform"/>
            <consortium name="The Broad Institute Genome Sequencing Center for Infectious Disease"/>
            <person name="Wu L."/>
            <person name="Ma J."/>
        </authorList>
    </citation>
    <scope>NUCLEOTIDE SEQUENCE [LARGE SCALE GENOMIC DNA]</scope>
    <source>
        <strain evidence="3">CCM 8604</strain>
    </source>
</reference>
<evidence type="ECO:0000313" key="2">
    <source>
        <dbReference type="EMBL" id="MFD0704561.1"/>
    </source>
</evidence>
<sequence>MIDKATPYISLAGYSYILDASASKVLTEQEMQAVQEQIKQTNAAIRQAIQETASEEIQVTRTTDKVIFTDVSTETANRPIPLTRAGTRYKEGATKVEFGWYWFANLCIKN</sequence>
<accession>A0ABW2Y460</accession>
<organism evidence="2 3">
    <name type="scientific">Alloscardovia venturai</name>
    <dbReference type="NCBI Taxonomy" id="1769421"/>
    <lineage>
        <taxon>Bacteria</taxon>
        <taxon>Bacillati</taxon>
        <taxon>Actinomycetota</taxon>
        <taxon>Actinomycetes</taxon>
        <taxon>Bifidobacteriales</taxon>
        <taxon>Bifidobacteriaceae</taxon>
        <taxon>Alloscardovia</taxon>
    </lineage>
</organism>
<dbReference type="EMBL" id="JBHTHQ010000012">
    <property type="protein sequence ID" value="MFD0704561.1"/>
    <property type="molecule type" value="Genomic_DNA"/>
</dbReference>
<dbReference type="Proteomes" id="UP001597036">
    <property type="component" value="Unassembled WGS sequence"/>
</dbReference>
<protein>
    <submittedName>
        <fullName evidence="2">Uncharacterized protein</fullName>
    </submittedName>
</protein>
<gene>
    <name evidence="2" type="ORF">ACFQY8_02190</name>
</gene>
<name>A0ABW2Y460_9BIFI</name>
<dbReference type="RefSeq" id="WP_377938157.1">
    <property type="nucleotide sequence ID" value="NZ_JBHTHQ010000012.1"/>
</dbReference>
<feature type="coiled-coil region" evidence="1">
    <location>
        <begin position="24"/>
        <end position="51"/>
    </location>
</feature>